<keyword evidence="5" id="KW-1185">Reference proteome</keyword>
<reference evidence="4 5" key="1">
    <citation type="journal article" date="2010" name="J. Bacteriol.">
        <title>Genome sequence of the dioxin-mineralizing bacterium Sphingomonas wittichii RW1.</title>
        <authorList>
            <person name="Miller T.R."/>
            <person name="Delcher A.L."/>
            <person name="Salzberg S.L."/>
            <person name="Saunders E."/>
            <person name="Detter J.C."/>
            <person name="Halden R.U."/>
        </authorList>
    </citation>
    <scope>NUCLEOTIDE SEQUENCE [LARGE SCALE GENOMIC DNA]</scope>
    <source>
        <strain evidence="5">DSM 6014 / CCUG 31198 / JCM 15750 / NBRC 105917 / EY 4224 / RW1</strain>
    </source>
</reference>
<dbReference type="CDD" id="cd03354">
    <property type="entry name" value="LbH_SAT"/>
    <property type="match status" value="1"/>
</dbReference>
<dbReference type="InterPro" id="IPR045304">
    <property type="entry name" value="LbH_SAT"/>
</dbReference>
<proteinExistence type="predicted"/>
<evidence type="ECO:0000313" key="5">
    <source>
        <dbReference type="Proteomes" id="UP000001989"/>
    </source>
</evidence>
<organism evidence="4 5">
    <name type="scientific">Rhizorhabdus wittichii (strain DSM 6014 / CCUG 31198 / JCM 15750 / NBRC 105917 / EY 4224 / RW1)</name>
    <name type="common">Sphingomonas wittichii</name>
    <dbReference type="NCBI Taxonomy" id="392499"/>
    <lineage>
        <taxon>Bacteria</taxon>
        <taxon>Pseudomonadati</taxon>
        <taxon>Pseudomonadota</taxon>
        <taxon>Alphaproteobacteria</taxon>
        <taxon>Sphingomonadales</taxon>
        <taxon>Sphingomonadaceae</taxon>
        <taxon>Rhizorhabdus</taxon>
    </lineage>
</organism>
<evidence type="ECO:0000313" key="4">
    <source>
        <dbReference type="EMBL" id="ABQ69009.1"/>
    </source>
</evidence>
<evidence type="ECO:0000256" key="2">
    <source>
        <dbReference type="ARBA" id="ARBA00022737"/>
    </source>
</evidence>
<evidence type="ECO:0000256" key="3">
    <source>
        <dbReference type="ARBA" id="ARBA00023315"/>
    </source>
</evidence>
<dbReference type="AlphaFoldDB" id="A0A9J9HCR5"/>
<sequence length="176" mass="19051">MPNIFRILKEDWRSNRGAGLVSQLFLINYRLGRIALQKKEKYGTPILLGYLPLLLNARFLSLFLGCSIPFSTKLGRRIRFQHGLQGIFISGLASVGDDCLILHQVTIGSNIGSRSGRPAAPRIGNRIFIGVGAKIIGDLDVGDDAMIGAQALVIRSVPSGARCHAPSAEIRMGLEA</sequence>
<keyword evidence="2" id="KW-0677">Repeat</keyword>
<gene>
    <name evidence="4" type="ordered locus">Swit_2653</name>
</gene>
<dbReference type="KEGG" id="swi:Swit_2653"/>
<dbReference type="PANTHER" id="PTHR42811">
    <property type="entry name" value="SERINE ACETYLTRANSFERASE"/>
    <property type="match status" value="1"/>
</dbReference>
<dbReference type="PROSITE" id="PS00101">
    <property type="entry name" value="HEXAPEP_TRANSFERASES"/>
    <property type="match status" value="1"/>
</dbReference>
<dbReference type="InterPro" id="IPR018357">
    <property type="entry name" value="Hexapep_transf_CS"/>
</dbReference>
<dbReference type="EMBL" id="CP000699">
    <property type="protein sequence ID" value="ABQ69009.1"/>
    <property type="molecule type" value="Genomic_DNA"/>
</dbReference>
<keyword evidence="1" id="KW-0808">Transferase</keyword>
<dbReference type="Proteomes" id="UP000001989">
    <property type="component" value="Chromosome"/>
</dbReference>
<dbReference type="SUPFAM" id="SSF51161">
    <property type="entry name" value="Trimeric LpxA-like enzymes"/>
    <property type="match status" value="1"/>
</dbReference>
<accession>A0A9J9HCR5</accession>
<keyword evidence="3" id="KW-0012">Acyltransferase</keyword>
<dbReference type="GO" id="GO:0016746">
    <property type="term" value="F:acyltransferase activity"/>
    <property type="evidence" value="ECO:0007669"/>
    <property type="project" value="UniProtKB-KW"/>
</dbReference>
<name>A0A9J9HCR5_RHIWR</name>
<dbReference type="Gene3D" id="2.160.10.10">
    <property type="entry name" value="Hexapeptide repeat proteins"/>
    <property type="match status" value="1"/>
</dbReference>
<evidence type="ECO:0000256" key="1">
    <source>
        <dbReference type="ARBA" id="ARBA00022679"/>
    </source>
</evidence>
<protein>
    <submittedName>
        <fullName evidence="4">Serine acetyltransferase-like protein</fullName>
    </submittedName>
</protein>
<dbReference type="InterPro" id="IPR011004">
    <property type="entry name" value="Trimer_LpxA-like_sf"/>
</dbReference>
<dbReference type="OrthoDB" id="7545269at2"/>